<proteinExistence type="predicted"/>
<feature type="region of interest" description="Disordered" evidence="1">
    <location>
        <begin position="114"/>
        <end position="182"/>
    </location>
</feature>
<accession>A0A5N5E6F3</accession>
<evidence type="ECO:0000256" key="1">
    <source>
        <dbReference type="SAM" id="MobiDB-lite"/>
    </source>
</evidence>
<organism evidence="2 3">
    <name type="scientific">Rhodococcus erythropolis</name>
    <name type="common">Arthrobacter picolinophilus</name>
    <dbReference type="NCBI Taxonomy" id="1833"/>
    <lineage>
        <taxon>Bacteria</taxon>
        <taxon>Bacillati</taxon>
        <taxon>Actinomycetota</taxon>
        <taxon>Actinomycetes</taxon>
        <taxon>Mycobacteriales</taxon>
        <taxon>Nocardiaceae</taxon>
        <taxon>Rhodococcus</taxon>
        <taxon>Rhodococcus erythropolis group</taxon>
    </lineage>
</organism>
<comment type="caution">
    <text evidence="2">The sequence shown here is derived from an EMBL/GenBank/DDBJ whole genome shotgun (WGS) entry which is preliminary data.</text>
</comment>
<feature type="region of interest" description="Disordered" evidence="1">
    <location>
        <begin position="63"/>
        <end position="86"/>
    </location>
</feature>
<feature type="compositionally biased region" description="Basic and acidic residues" evidence="1">
    <location>
        <begin position="167"/>
        <end position="182"/>
    </location>
</feature>
<protein>
    <submittedName>
        <fullName evidence="2">Uncharacterized protein</fullName>
    </submittedName>
</protein>
<dbReference type="Proteomes" id="UP000325576">
    <property type="component" value="Unassembled WGS sequence"/>
</dbReference>
<evidence type="ECO:0000313" key="3">
    <source>
        <dbReference type="Proteomes" id="UP000325576"/>
    </source>
</evidence>
<sequence length="182" mass="19970">MYATTPNCQQHWVHRCGAWNRGYLGSDSEPILRHPLLSLRLSHRPQPDLATRDAATPSRRLVVKRRARSRRHASARGDADRRGGRAARCGDAAMHAAEDCTHMSGRTQACTEIPTTHSAEEPSRPVPHRAADSNPLPAQGSTPEAAFGTHPLEYTGGSLRHPSFRGLRNDKIADEGDLPGRH</sequence>
<dbReference type="EMBL" id="MRBO01000249">
    <property type="protein sequence ID" value="KAB2586059.1"/>
    <property type="molecule type" value="Genomic_DNA"/>
</dbReference>
<name>A0A5N5E6F3_RHOER</name>
<gene>
    <name evidence="2" type="ORF">BS297_07355</name>
</gene>
<evidence type="ECO:0000313" key="2">
    <source>
        <dbReference type="EMBL" id="KAB2586059.1"/>
    </source>
</evidence>
<reference evidence="2 3" key="1">
    <citation type="journal article" date="2017" name="Poromechanics V (2013)">
        <title>Genomic Characterization of the Arsenic-Tolerant Actinobacterium, &lt;i&gt;Rhodococcus erythropolis&lt;/i&gt; S43.</title>
        <authorList>
            <person name="Retamal-Morales G."/>
            <person name="Mehnert M."/>
            <person name="Schwabe R."/>
            <person name="Tischler D."/>
            <person name="Schloemann M."/>
            <person name="Levican G.J."/>
        </authorList>
    </citation>
    <scope>NUCLEOTIDE SEQUENCE [LARGE SCALE GENOMIC DNA]</scope>
    <source>
        <strain evidence="2 3">S43</strain>
    </source>
</reference>
<feature type="compositionally biased region" description="Basic residues" evidence="1">
    <location>
        <begin position="63"/>
        <end position="74"/>
    </location>
</feature>
<dbReference type="AlphaFoldDB" id="A0A5N5E6F3"/>